<sequence>MPAAAPQTVYVPQRPSRLIQVAAWVGIVAGAVFIVAVIFGTGFVLGKNVGDGQRYHHRGHEMMQRPGPGMFPPGGFERGPGFPGSFGPGGPGGFAGPGGPPTPAPQRP</sequence>
<keyword evidence="2" id="KW-0812">Transmembrane</keyword>
<name>A0A448J0D0_MYCAU</name>
<dbReference type="EMBL" id="LR134356">
    <property type="protein sequence ID" value="VEG58216.1"/>
    <property type="molecule type" value="Genomic_DNA"/>
</dbReference>
<gene>
    <name evidence="3" type="ORF">NCTC10437_05242</name>
</gene>
<dbReference type="Proteomes" id="UP000279306">
    <property type="component" value="Chromosome"/>
</dbReference>
<evidence type="ECO:0000256" key="1">
    <source>
        <dbReference type="SAM" id="MobiDB-lite"/>
    </source>
</evidence>
<dbReference type="STRING" id="1791.GCA_001049355_04154"/>
<evidence type="ECO:0000256" key="2">
    <source>
        <dbReference type="SAM" id="Phobius"/>
    </source>
</evidence>
<keyword evidence="2" id="KW-1133">Transmembrane helix</keyword>
<feature type="compositionally biased region" description="Pro residues" evidence="1">
    <location>
        <begin position="98"/>
        <end position="108"/>
    </location>
</feature>
<keyword evidence="4" id="KW-1185">Reference proteome</keyword>
<evidence type="ECO:0000313" key="4">
    <source>
        <dbReference type="Proteomes" id="UP000279306"/>
    </source>
</evidence>
<reference evidence="3 4" key="1">
    <citation type="submission" date="2018-12" db="EMBL/GenBank/DDBJ databases">
        <authorList>
            <consortium name="Pathogen Informatics"/>
        </authorList>
    </citation>
    <scope>NUCLEOTIDE SEQUENCE [LARGE SCALE GENOMIC DNA]</scope>
    <source>
        <strain evidence="3 4">NCTC10437</strain>
    </source>
</reference>
<feature type="transmembrane region" description="Helical" evidence="2">
    <location>
        <begin position="21"/>
        <end position="45"/>
    </location>
</feature>
<evidence type="ECO:0000313" key="3">
    <source>
        <dbReference type="EMBL" id="VEG58216.1"/>
    </source>
</evidence>
<protein>
    <submittedName>
        <fullName evidence="3">Conserved protein of uncharacterized function, proline rich protein</fullName>
    </submittedName>
</protein>
<dbReference type="KEGG" id="mauu:NCTC10437_05242"/>
<keyword evidence="2" id="KW-0472">Membrane</keyword>
<dbReference type="RefSeq" id="WP_232786863.1">
    <property type="nucleotide sequence ID" value="NZ_CVQQ01000015.1"/>
</dbReference>
<feature type="compositionally biased region" description="Gly residues" evidence="1">
    <location>
        <begin position="76"/>
        <end position="97"/>
    </location>
</feature>
<feature type="region of interest" description="Disordered" evidence="1">
    <location>
        <begin position="59"/>
        <end position="108"/>
    </location>
</feature>
<organism evidence="3 4">
    <name type="scientific">Mycolicibacterium aurum</name>
    <name type="common">Mycobacterium aurum</name>
    <dbReference type="NCBI Taxonomy" id="1791"/>
    <lineage>
        <taxon>Bacteria</taxon>
        <taxon>Bacillati</taxon>
        <taxon>Actinomycetota</taxon>
        <taxon>Actinomycetes</taxon>
        <taxon>Mycobacteriales</taxon>
        <taxon>Mycobacteriaceae</taxon>
        <taxon>Mycolicibacterium</taxon>
    </lineage>
</organism>
<dbReference type="AlphaFoldDB" id="A0A448J0D0"/>
<accession>A0A448J0D0</accession>
<proteinExistence type="predicted"/>